<accession>A0A5C5ZDH5</accession>
<dbReference type="InterPro" id="IPR004089">
    <property type="entry name" value="MCPsignal_dom"/>
</dbReference>
<evidence type="ECO:0000313" key="5">
    <source>
        <dbReference type="EMBL" id="TWT85218.1"/>
    </source>
</evidence>
<protein>
    <submittedName>
        <fullName evidence="5">Methyl-accepting chemotaxis protein CtpH</fullName>
    </submittedName>
</protein>
<keyword evidence="1 3" id="KW-0807">Transducer</keyword>
<dbReference type="InterPro" id="IPR025991">
    <property type="entry name" value="Chemoreceptor_zinc-bind_dom"/>
</dbReference>
<gene>
    <name evidence="5" type="primary">ctpH</name>
    <name evidence="5" type="ORF">Pla123a_00240</name>
</gene>
<evidence type="ECO:0000256" key="3">
    <source>
        <dbReference type="PROSITE-ProRule" id="PRU00284"/>
    </source>
</evidence>
<evidence type="ECO:0000259" key="4">
    <source>
        <dbReference type="PROSITE" id="PS50111"/>
    </source>
</evidence>
<evidence type="ECO:0000313" key="6">
    <source>
        <dbReference type="Proteomes" id="UP000318478"/>
    </source>
</evidence>
<dbReference type="PROSITE" id="PS50111">
    <property type="entry name" value="CHEMOTAXIS_TRANSDUC_2"/>
    <property type="match status" value="1"/>
</dbReference>
<dbReference type="PRINTS" id="PR00260">
    <property type="entry name" value="CHEMTRNSDUCR"/>
</dbReference>
<dbReference type="Pfam" id="PF00015">
    <property type="entry name" value="MCPsignal"/>
    <property type="match status" value="1"/>
</dbReference>
<name>A0A5C5ZDH5_9BACT</name>
<dbReference type="SMART" id="SM00283">
    <property type="entry name" value="MA"/>
    <property type="match status" value="1"/>
</dbReference>
<dbReference type="PANTHER" id="PTHR32089:SF112">
    <property type="entry name" value="LYSOZYME-LIKE PROTEIN-RELATED"/>
    <property type="match status" value="1"/>
</dbReference>
<evidence type="ECO:0000256" key="1">
    <source>
        <dbReference type="ARBA" id="ARBA00023224"/>
    </source>
</evidence>
<dbReference type="RefSeq" id="WP_146583499.1">
    <property type="nucleotide sequence ID" value="NZ_SJPO01000001.1"/>
</dbReference>
<proteinExistence type="inferred from homology"/>
<evidence type="ECO:0000256" key="2">
    <source>
        <dbReference type="ARBA" id="ARBA00029447"/>
    </source>
</evidence>
<comment type="similarity">
    <text evidence="2">Belongs to the methyl-accepting chemotaxis (MCP) protein family.</text>
</comment>
<reference evidence="5 6" key="1">
    <citation type="submission" date="2019-02" db="EMBL/GenBank/DDBJ databases">
        <title>Deep-cultivation of Planctomycetes and their phenomic and genomic characterization uncovers novel biology.</title>
        <authorList>
            <person name="Wiegand S."/>
            <person name="Jogler M."/>
            <person name="Boedeker C."/>
            <person name="Pinto D."/>
            <person name="Vollmers J."/>
            <person name="Rivas-Marin E."/>
            <person name="Kohn T."/>
            <person name="Peeters S.H."/>
            <person name="Heuer A."/>
            <person name="Rast P."/>
            <person name="Oberbeckmann S."/>
            <person name="Bunk B."/>
            <person name="Jeske O."/>
            <person name="Meyerdierks A."/>
            <person name="Storesund J.E."/>
            <person name="Kallscheuer N."/>
            <person name="Luecker S."/>
            <person name="Lage O.M."/>
            <person name="Pohl T."/>
            <person name="Merkel B.J."/>
            <person name="Hornburger P."/>
            <person name="Mueller R.-W."/>
            <person name="Bruemmer F."/>
            <person name="Labrenz M."/>
            <person name="Spormann A.M."/>
            <person name="Op Den Camp H."/>
            <person name="Overmann J."/>
            <person name="Amann R."/>
            <person name="Jetten M.S.M."/>
            <person name="Mascher T."/>
            <person name="Medema M.H."/>
            <person name="Devos D.P."/>
            <person name="Kaster A.-K."/>
            <person name="Ovreas L."/>
            <person name="Rohde M."/>
            <person name="Galperin M.Y."/>
            <person name="Jogler C."/>
        </authorList>
    </citation>
    <scope>NUCLEOTIDE SEQUENCE [LARGE SCALE GENOMIC DNA]</scope>
    <source>
        <strain evidence="5 6">Pla123a</strain>
    </source>
</reference>
<dbReference type="AlphaFoldDB" id="A0A5C5ZDH5"/>
<dbReference type="EMBL" id="SJPO01000001">
    <property type="protein sequence ID" value="TWT85218.1"/>
    <property type="molecule type" value="Genomic_DNA"/>
</dbReference>
<dbReference type="Proteomes" id="UP000318478">
    <property type="component" value="Unassembled WGS sequence"/>
</dbReference>
<dbReference type="OrthoDB" id="266313at2"/>
<dbReference type="Pfam" id="PF13682">
    <property type="entry name" value="CZB"/>
    <property type="match status" value="1"/>
</dbReference>
<dbReference type="GO" id="GO:0016020">
    <property type="term" value="C:membrane"/>
    <property type="evidence" value="ECO:0007669"/>
    <property type="project" value="InterPro"/>
</dbReference>
<sequence length="427" mass="45799">MTIASLFAPGAFSAHEPETTSPPVSVVDGPCDPTKRLRQAVGSSMQISEAMTAVSFAVGDLHEINARTQTISAATEEMLSTISEISRTSNECAGATNECRGAIAKGAAAIDESVEGMARISALTKDGVARAAQLQQASEAIGKIVQIIQDIAGQTNLLALNATIEAARAGAAGKGFAVVAAEVKELSQQTANATQDIEKQINAIKDGILLMHESMQQSSEAVTEGDAQIREVGREMEQLQQSIDQTGIAVTSTAASVTEQTAAMEEISRSIHDIAALTRKSTAHAETALDKVSSTEQIIEEQFDELDPDTIENYVLYRAQSDHYLWKKRLAELLAGRSQLTEQELASHHDCRLGKWYDGARLDPVIGAIPEFVQLPGPHEEVHQHGKQVARLANAGQRDQAIVAFEQMDKASEEVIRLLQGVLQRLA</sequence>
<keyword evidence="6" id="KW-1185">Reference proteome</keyword>
<dbReference type="SUPFAM" id="SSF58104">
    <property type="entry name" value="Methyl-accepting chemotaxis protein (MCP) signaling domain"/>
    <property type="match status" value="1"/>
</dbReference>
<dbReference type="Gene3D" id="1.20.120.30">
    <property type="entry name" value="Aspartate receptor, ligand-binding domain"/>
    <property type="match status" value="1"/>
</dbReference>
<dbReference type="GO" id="GO:0007165">
    <property type="term" value="P:signal transduction"/>
    <property type="evidence" value="ECO:0007669"/>
    <property type="project" value="UniProtKB-KW"/>
</dbReference>
<dbReference type="PANTHER" id="PTHR32089">
    <property type="entry name" value="METHYL-ACCEPTING CHEMOTAXIS PROTEIN MCPB"/>
    <property type="match status" value="1"/>
</dbReference>
<feature type="domain" description="Methyl-accepting transducer" evidence="4">
    <location>
        <begin position="39"/>
        <end position="275"/>
    </location>
</feature>
<dbReference type="Gene3D" id="1.10.287.950">
    <property type="entry name" value="Methyl-accepting chemotaxis protein"/>
    <property type="match status" value="1"/>
</dbReference>
<dbReference type="GO" id="GO:0006935">
    <property type="term" value="P:chemotaxis"/>
    <property type="evidence" value="ECO:0007669"/>
    <property type="project" value="InterPro"/>
</dbReference>
<organism evidence="5 6">
    <name type="scientific">Posidoniimonas polymericola</name>
    <dbReference type="NCBI Taxonomy" id="2528002"/>
    <lineage>
        <taxon>Bacteria</taxon>
        <taxon>Pseudomonadati</taxon>
        <taxon>Planctomycetota</taxon>
        <taxon>Planctomycetia</taxon>
        <taxon>Pirellulales</taxon>
        <taxon>Lacipirellulaceae</taxon>
        <taxon>Posidoniimonas</taxon>
    </lineage>
</organism>
<dbReference type="InterPro" id="IPR004090">
    <property type="entry name" value="Chemotax_Me-accpt_rcpt"/>
</dbReference>
<dbReference type="GO" id="GO:0004888">
    <property type="term" value="F:transmembrane signaling receptor activity"/>
    <property type="evidence" value="ECO:0007669"/>
    <property type="project" value="InterPro"/>
</dbReference>
<comment type="caution">
    <text evidence="5">The sequence shown here is derived from an EMBL/GenBank/DDBJ whole genome shotgun (WGS) entry which is preliminary data.</text>
</comment>